<organism evidence="2 3">
    <name type="scientific">candidate division WWE3 bacterium</name>
    <dbReference type="NCBI Taxonomy" id="2053526"/>
    <lineage>
        <taxon>Bacteria</taxon>
        <taxon>Katanobacteria</taxon>
    </lineage>
</organism>
<protein>
    <recommendedName>
        <fullName evidence="4">YqaE/Pmp3 family membrane protein</fullName>
    </recommendedName>
</protein>
<gene>
    <name evidence="2" type="ORF">KDA10_02700</name>
</gene>
<evidence type="ECO:0000256" key="1">
    <source>
        <dbReference type="SAM" id="Phobius"/>
    </source>
</evidence>
<evidence type="ECO:0000313" key="3">
    <source>
        <dbReference type="Proteomes" id="UP000714817"/>
    </source>
</evidence>
<accession>A0A955E1F5</accession>
<proteinExistence type="predicted"/>
<dbReference type="AlphaFoldDB" id="A0A955E1F5"/>
<reference evidence="2" key="1">
    <citation type="submission" date="2020-04" db="EMBL/GenBank/DDBJ databases">
        <authorList>
            <person name="Zhang T."/>
        </authorList>
    </citation>
    <scope>NUCLEOTIDE SEQUENCE</scope>
    <source>
        <strain evidence="2">HKST-UBA80</strain>
    </source>
</reference>
<sequence>MKNKEPTHICANCGFKGRPVKQTKGSFALELLLWIVFLIPGVAYTIWRMTTTQEVCPKCKTPNMLPLDTPKGRELEQSFLA</sequence>
<name>A0A955E1F5_UNCKA</name>
<evidence type="ECO:0000313" key="2">
    <source>
        <dbReference type="EMBL" id="MCA9302244.1"/>
    </source>
</evidence>
<keyword evidence="1" id="KW-1133">Transmembrane helix</keyword>
<feature type="transmembrane region" description="Helical" evidence="1">
    <location>
        <begin position="27"/>
        <end position="47"/>
    </location>
</feature>
<evidence type="ECO:0008006" key="4">
    <source>
        <dbReference type="Google" id="ProtNLM"/>
    </source>
</evidence>
<comment type="caution">
    <text evidence="2">The sequence shown here is derived from an EMBL/GenBank/DDBJ whole genome shotgun (WGS) entry which is preliminary data.</text>
</comment>
<dbReference type="EMBL" id="JAGQNY010000009">
    <property type="protein sequence ID" value="MCA9302244.1"/>
    <property type="molecule type" value="Genomic_DNA"/>
</dbReference>
<dbReference type="Proteomes" id="UP000714817">
    <property type="component" value="Unassembled WGS sequence"/>
</dbReference>
<keyword evidence="1" id="KW-0472">Membrane</keyword>
<reference evidence="2" key="2">
    <citation type="journal article" date="2021" name="Microbiome">
        <title>Successional dynamics and alternative stable states in a saline activated sludge microbial community over 9 years.</title>
        <authorList>
            <person name="Wang Y."/>
            <person name="Ye J."/>
            <person name="Ju F."/>
            <person name="Liu L."/>
            <person name="Boyd J.A."/>
            <person name="Deng Y."/>
            <person name="Parks D.H."/>
            <person name="Jiang X."/>
            <person name="Yin X."/>
            <person name="Woodcroft B.J."/>
            <person name="Tyson G.W."/>
            <person name="Hugenholtz P."/>
            <person name="Polz M.F."/>
            <person name="Zhang T."/>
        </authorList>
    </citation>
    <scope>NUCLEOTIDE SEQUENCE</scope>
    <source>
        <strain evidence="2">HKST-UBA80</strain>
    </source>
</reference>
<keyword evidence="1" id="KW-0812">Transmembrane</keyword>